<evidence type="ECO:0000256" key="1">
    <source>
        <dbReference type="SAM" id="MobiDB-lite"/>
    </source>
</evidence>
<organism evidence="3 4">
    <name type="scientific">Microtus ochrogaster</name>
    <name type="common">Prairie vole</name>
    <dbReference type="NCBI Taxonomy" id="79684"/>
    <lineage>
        <taxon>Eukaryota</taxon>
        <taxon>Metazoa</taxon>
        <taxon>Chordata</taxon>
        <taxon>Craniata</taxon>
        <taxon>Vertebrata</taxon>
        <taxon>Euteleostomi</taxon>
        <taxon>Mammalia</taxon>
        <taxon>Eutheria</taxon>
        <taxon>Euarchontoglires</taxon>
        <taxon>Glires</taxon>
        <taxon>Rodentia</taxon>
        <taxon>Myomorpha</taxon>
        <taxon>Muroidea</taxon>
        <taxon>Cricetidae</taxon>
        <taxon>Arvicolinae</taxon>
        <taxon>Microtus</taxon>
    </lineage>
</organism>
<feature type="domain" description="PH" evidence="2">
    <location>
        <begin position="1"/>
        <end position="93"/>
    </location>
</feature>
<dbReference type="PANTHER" id="PTHR14336">
    <property type="entry name" value="TANDEM PH DOMAIN CONTAINING PROTEIN"/>
    <property type="match status" value="1"/>
</dbReference>
<gene>
    <name evidence="3" type="ORF">LTLLF_105600</name>
</gene>
<feature type="compositionally biased region" description="Polar residues" evidence="1">
    <location>
        <begin position="311"/>
        <end position="322"/>
    </location>
</feature>
<dbReference type="EMBL" id="JAATJU010024000">
    <property type="protein sequence ID" value="KAH0506613.1"/>
    <property type="molecule type" value="Genomic_DNA"/>
</dbReference>
<dbReference type="SUPFAM" id="SSF50729">
    <property type="entry name" value="PH domain-like"/>
    <property type="match status" value="2"/>
</dbReference>
<protein>
    <submittedName>
        <fullName evidence="3">Pleckstrin homology domain-containing family A member 1</fullName>
    </submittedName>
</protein>
<dbReference type="CDD" id="cd13271">
    <property type="entry name" value="PH2_TAPP1_2"/>
    <property type="match status" value="1"/>
</dbReference>
<proteinExistence type="predicted"/>
<sequence length="355" mass="40186">MPYVDRQNRICGFLDIEENENSGKFLRRYFILDTREDSFVWYMDNPQVSDATKLRPKAEFCFVMNAGMRKYFLQANDQQDLVEWVNVLNKAIKITVPKQSDSQPASDSLSRQGDCGKKQVSYRTDIVGGVPIITPTQKEEVNECGEIIDRNNLKRSQSHLPYFTPKPPPDSAVIKAGYCVKQGAVMKNWKRRYFQLDENTIGYFKSELEKEPLRVIPLKEVHKVQECKQSDIMMRDNLFEIVTTSRTFYVQEHSGCPSESKYTVRPAGAAAGTSHSAASRSHSLVSSYTMEKRGFYESLAKIKPGNFKVQTVSSRESASKVTEQALLRPQNKNGPQGKDGEPVDLDDASLPVSDV</sequence>
<accession>A0A8J6GB94</accession>
<feature type="region of interest" description="Disordered" evidence="1">
    <location>
        <begin position="311"/>
        <end position="355"/>
    </location>
</feature>
<dbReference type="InterPro" id="IPR011993">
    <property type="entry name" value="PH-like_dom_sf"/>
</dbReference>
<reference evidence="3" key="1">
    <citation type="submission" date="2020-03" db="EMBL/GenBank/DDBJ databases">
        <title>Studies in the Genomics of Life Span.</title>
        <authorList>
            <person name="Glass D."/>
        </authorList>
    </citation>
    <scope>NUCLEOTIDE SEQUENCE</scope>
    <source>
        <strain evidence="3">LTLLF</strain>
        <tissue evidence="3">Muscle</tissue>
    </source>
</reference>
<dbReference type="FunFam" id="2.30.29.30:FF:000049">
    <property type="entry name" value="pleckstrin homology domain-containing family A member 1 isoform X1"/>
    <property type="match status" value="1"/>
</dbReference>
<dbReference type="SMART" id="SM00233">
    <property type="entry name" value="PH"/>
    <property type="match status" value="2"/>
</dbReference>
<dbReference type="AlphaFoldDB" id="A0A8J6GB94"/>
<comment type="caution">
    <text evidence="3">The sequence shown here is derived from an EMBL/GenBank/DDBJ whole genome shotgun (WGS) entry which is preliminary data.</text>
</comment>
<evidence type="ECO:0000313" key="3">
    <source>
        <dbReference type="EMBL" id="KAH0506613.1"/>
    </source>
</evidence>
<dbReference type="InterPro" id="IPR051707">
    <property type="entry name" value="PI-Interact_SigTrans_Reg"/>
</dbReference>
<dbReference type="PROSITE" id="PS50003">
    <property type="entry name" value="PH_DOMAIN"/>
    <property type="match status" value="2"/>
</dbReference>
<name>A0A8J6GB94_MICOH</name>
<feature type="domain" description="PH" evidence="2">
    <location>
        <begin position="172"/>
        <end position="272"/>
    </location>
</feature>
<dbReference type="Pfam" id="PF00169">
    <property type="entry name" value="PH"/>
    <property type="match status" value="2"/>
</dbReference>
<dbReference type="Proteomes" id="UP000710432">
    <property type="component" value="Unassembled WGS sequence"/>
</dbReference>
<dbReference type="PANTHER" id="PTHR14336:SF4">
    <property type="entry name" value="PLECKSTRIN HOMOLOGY DOMAIN-CONTAINING FAMILY A MEMBER 1"/>
    <property type="match status" value="1"/>
</dbReference>
<evidence type="ECO:0000313" key="4">
    <source>
        <dbReference type="Proteomes" id="UP000710432"/>
    </source>
</evidence>
<dbReference type="Gene3D" id="2.30.29.30">
    <property type="entry name" value="Pleckstrin-homology domain (PH domain)/Phosphotyrosine-binding domain (PTB)"/>
    <property type="match status" value="2"/>
</dbReference>
<evidence type="ECO:0000259" key="2">
    <source>
        <dbReference type="PROSITE" id="PS50003"/>
    </source>
</evidence>
<dbReference type="InterPro" id="IPR001849">
    <property type="entry name" value="PH_domain"/>
</dbReference>